<protein>
    <submittedName>
        <fullName evidence="1">Uncharacterized protein</fullName>
    </submittedName>
</protein>
<reference evidence="1" key="1">
    <citation type="journal article" date="2022" name="Int. J. Mol. Sci.">
        <title>Draft Genome of Tanacetum Coccineum: Genomic Comparison of Closely Related Tanacetum-Family Plants.</title>
        <authorList>
            <person name="Yamashiro T."/>
            <person name="Shiraishi A."/>
            <person name="Nakayama K."/>
            <person name="Satake H."/>
        </authorList>
    </citation>
    <scope>NUCLEOTIDE SEQUENCE</scope>
</reference>
<accession>A0ABQ5AMK5</accession>
<keyword evidence="2" id="KW-1185">Reference proteome</keyword>
<gene>
    <name evidence="1" type="ORF">Tco_0824011</name>
</gene>
<reference evidence="1" key="2">
    <citation type="submission" date="2022-01" db="EMBL/GenBank/DDBJ databases">
        <authorList>
            <person name="Yamashiro T."/>
            <person name="Shiraishi A."/>
            <person name="Satake H."/>
            <person name="Nakayama K."/>
        </authorList>
    </citation>
    <scope>NUCLEOTIDE SEQUENCE</scope>
</reference>
<organism evidence="1 2">
    <name type="scientific">Tanacetum coccineum</name>
    <dbReference type="NCBI Taxonomy" id="301880"/>
    <lineage>
        <taxon>Eukaryota</taxon>
        <taxon>Viridiplantae</taxon>
        <taxon>Streptophyta</taxon>
        <taxon>Embryophyta</taxon>
        <taxon>Tracheophyta</taxon>
        <taxon>Spermatophyta</taxon>
        <taxon>Magnoliopsida</taxon>
        <taxon>eudicotyledons</taxon>
        <taxon>Gunneridae</taxon>
        <taxon>Pentapetalae</taxon>
        <taxon>asterids</taxon>
        <taxon>campanulids</taxon>
        <taxon>Asterales</taxon>
        <taxon>Asteraceae</taxon>
        <taxon>Asteroideae</taxon>
        <taxon>Anthemideae</taxon>
        <taxon>Anthemidinae</taxon>
        <taxon>Tanacetum</taxon>
    </lineage>
</organism>
<comment type="caution">
    <text evidence="1">The sequence shown here is derived from an EMBL/GenBank/DDBJ whole genome shotgun (WGS) entry which is preliminary data.</text>
</comment>
<dbReference type="Proteomes" id="UP001151760">
    <property type="component" value="Unassembled WGS sequence"/>
</dbReference>
<dbReference type="EMBL" id="BQNB010012379">
    <property type="protein sequence ID" value="GJT02842.1"/>
    <property type="molecule type" value="Genomic_DNA"/>
</dbReference>
<name>A0ABQ5AMK5_9ASTR</name>
<evidence type="ECO:0000313" key="1">
    <source>
        <dbReference type="EMBL" id="GJT02842.1"/>
    </source>
</evidence>
<sequence length="69" mass="7434">MMMTSMTTSDHLLGIVLNEPVLASSASALRVLRRLGSIFTSVYAAKLKRVVSLLEGLQGGKKIALCQKE</sequence>
<proteinExistence type="predicted"/>
<evidence type="ECO:0000313" key="2">
    <source>
        <dbReference type="Proteomes" id="UP001151760"/>
    </source>
</evidence>